<dbReference type="PANTHER" id="PTHR14209:SF36">
    <property type="entry name" value="GDSL-LIKE LIPASE_ACYLHYDROLASE FAMILY PROTEIN, EXPRESSED"/>
    <property type="match status" value="1"/>
</dbReference>
<dbReference type="SUPFAM" id="SSF52266">
    <property type="entry name" value="SGNH hydrolase"/>
    <property type="match status" value="1"/>
</dbReference>
<dbReference type="InterPro" id="IPR001087">
    <property type="entry name" value="GDSL"/>
</dbReference>
<keyword evidence="3" id="KW-0443">Lipid metabolism</keyword>
<reference evidence="4 5" key="1">
    <citation type="submission" date="2021-09" db="EMBL/GenBank/DDBJ databases">
        <title>Genomic insights and catalytic innovation underlie evolution of tropane alkaloids biosynthesis.</title>
        <authorList>
            <person name="Wang Y.-J."/>
            <person name="Tian T."/>
            <person name="Huang J.-P."/>
            <person name="Huang S.-X."/>
        </authorList>
    </citation>
    <scope>NUCLEOTIDE SEQUENCE [LARGE SCALE GENOMIC DNA]</scope>
    <source>
        <strain evidence="4">KIB-2018</strain>
        <tissue evidence="4">Leaf</tissue>
    </source>
</reference>
<dbReference type="Gene3D" id="3.40.50.1110">
    <property type="entry name" value="SGNH hydrolase"/>
    <property type="match status" value="1"/>
</dbReference>
<evidence type="ECO:0000256" key="2">
    <source>
        <dbReference type="ARBA" id="ARBA00022801"/>
    </source>
</evidence>
<evidence type="ECO:0000313" key="5">
    <source>
        <dbReference type="Proteomes" id="UP001159364"/>
    </source>
</evidence>
<comment type="caution">
    <text evidence="4">The sequence shown here is derived from an EMBL/GenBank/DDBJ whole genome shotgun (WGS) entry which is preliminary data.</text>
</comment>
<organism evidence="4 5">
    <name type="scientific">Erythroxylum novogranatense</name>
    <dbReference type="NCBI Taxonomy" id="1862640"/>
    <lineage>
        <taxon>Eukaryota</taxon>
        <taxon>Viridiplantae</taxon>
        <taxon>Streptophyta</taxon>
        <taxon>Embryophyta</taxon>
        <taxon>Tracheophyta</taxon>
        <taxon>Spermatophyta</taxon>
        <taxon>Magnoliopsida</taxon>
        <taxon>eudicotyledons</taxon>
        <taxon>Gunneridae</taxon>
        <taxon>Pentapetalae</taxon>
        <taxon>rosids</taxon>
        <taxon>fabids</taxon>
        <taxon>Malpighiales</taxon>
        <taxon>Erythroxylaceae</taxon>
        <taxon>Erythroxylum</taxon>
    </lineage>
</organism>
<dbReference type="Pfam" id="PF00657">
    <property type="entry name" value="Lipase_GDSL"/>
    <property type="match status" value="1"/>
</dbReference>
<dbReference type="FunFam" id="3.40.50.1110:FF:000002">
    <property type="entry name" value="isoamyl acetate-hydrolyzing esterase 1 homolog"/>
    <property type="match status" value="1"/>
</dbReference>
<dbReference type="EMBL" id="JAIWQS010000010">
    <property type="protein sequence ID" value="KAJ8753557.1"/>
    <property type="molecule type" value="Genomic_DNA"/>
</dbReference>
<evidence type="ECO:0000313" key="4">
    <source>
        <dbReference type="EMBL" id="KAJ8753557.1"/>
    </source>
</evidence>
<comment type="similarity">
    <text evidence="1">Belongs to the 'GDSL' lipolytic enzyme family.</text>
</comment>
<keyword evidence="2" id="KW-0378">Hydrolase</keyword>
<keyword evidence="5" id="KW-1185">Reference proteome</keyword>
<dbReference type="PANTHER" id="PTHR14209">
    <property type="entry name" value="ISOAMYL ACETATE-HYDROLYZING ESTERASE 1"/>
    <property type="match status" value="1"/>
</dbReference>
<evidence type="ECO:0000256" key="1">
    <source>
        <dbReference type="ARBA" id="ARBA00008668"/>
    </source>
</evidence>
<keyword evidence="3" id="KW-0442">Lipid degradation</keyword>
<sequence>MRPQIVLFGDSITQQSFRSGGWGASLADTYSRKADVLVRGYGGYNTRWALFLLNHIFPLDSTKPPIATTIFFGANDAALPGRTGERQHVPVEEYKENLRKIVLHLKKCSPSMLIVLISPPPVDEEGRKEYAKSLYGEKAMTLPERTNEVAGVYAKKCVELAKDMGVRSVDLWSKMQETVDWQKKILSDGLHLTPEGNAVVWEEVVKVFNEAWLSAEAMPYDFPHHSEIDGKNPEKAFQQQCL</sequence>
<gene>
    <name evidence="4" type="ORF">K2173_022798</name>
</gene>
<name>A0AAV8SMP3_9ROSI</name>
<protein>
    <recommendedName>
        <fullName evidence="6">SGNH hydrolase-type esterase domain-containing protein</fullName>
    </recommendedName>
</protein>
<evidence type="ECO:0008006" key="6">
    <source>
        <dbReference type="Google" id="ProtNLM"/>
    </source>
</evidence>
<dbReference type="Proteomes" id="UP001159364">
    <property type="component" value="Linkage Group LG10"/>
</dbReference>
<dbReference type="GO" id="GO:0016042">
    <property type="term" value="P:lipid catabolic process"/>
    <property type="evidence" value="ECO:0007669"/>
    <property type="project" value="UniProtKB-KW"/>
</dbReference>
<dbReference type="CDD" id="cd01838">
    <property type="entry name" value="Isoamyl_acetate_hydrolase_like"/>
    <property type="match status" value="1"/>
</dbReference>
<dbReference type="AlphaFoldDB" id="A0AAV8SMP3"/>
<dbReference type="InterPro" id="IPR045136">
    <property type="entry name" value="Iah1-like"/>
</dbReference>
<dbReference type="GO" id="GO:0016788">
    <property type="term" value="F:hydrolase activity, acting on ester bonds"/>
    <property type="evidence" value="ECO:0007669"/>
    <property type="project" value="InterPro"/>
</dbReference>
<evidence type="ECO:0000256" key="3">
    <source>
        <dbReference type="ARBA" id="ARBA00022963"/>
    </source>
</evidence>
<dbReference type="InterPro" id="IPR036514">
    <property type="entry name" value="SGNH_hydro_sf"/>
</dbReference>
<proteinExistence type="inferred from homology"/>
<accession>A0AAV8SMP3</accession>